<name>A0A2A9NJI4_9AGAR</name>
<organism evidence="3 4">
    <name type="scientific">Amanita thiersii Skay4041</name>
    <dbReference type="NCBI Taxonomy" id="703135"/>
    <lineage>
        <taxon>Eukaryota</taxon>
        <taxon>Fungi</taxon>
        <taxon>Dikarya</taxon>
        <taxon>Basidiomycota</taxon>
        <taxon>Agaricomycotina</taxon>
        <taxon>Agaricomycetes</taxon>
        <taxon>Agaricomycetidae</taxon>
        <taxon>Agaricales</taxon>
        <taxon>Pluteineae</taxon>
        <taxon>Amanitaceae</taxon>
        <taxon>Amanita</taxon>
    </lineage>
</organism>
<reference evidence="3 4" key="1">
    <citation type="submission" date="2014-02" db="EMBL/GenBank/DDBJ databases">
        <title>Transposable element dynamics among asymbiotic and ectomycorrhizal Amanita fungi.</title>
        <authorList>
            <consortium name="DOE Joint Genome Institute"/>
            <person name="Hess J."/>
            <person name="Skrede I."/>
            <person name="Wolfe B."/>
            <person name="LaButti K."/>
            <person name="Ohm R.A."/>
            <person name="Grigoriev I.V."/>
            <person name="Pringle A."/>
        </authorList>
    </citation>
    <scope>NUCLEOTIDE SEQUENCE [LARGE SCALE GENOMIC DNA]</scope>
    <source>
        <strain evidence="3 4">SKay4041</strain>
    </source>
</reference>
<keyword evidence="2" id="KW-0812">Transmembrane</keyword>
<feature type="region of interest" description="Disordered" evidence="1">
    <location>
        <begin position="277"/>
        <end position="303"/>
    </location>
</feature>
<accession>A0A2A9NJI4</accession>
<dbReference type="Proteomes" id="UP000242287">
    <property type="component" value="Unassembled WGS sequence"/>
</dbReference>
<gene>
    <name evidence="3" type="ORF">AMATHDRAFT_66502</name>
</gene>
<proteinExistence type="predicted"/>
<evidence type="ECO:0000256" key="1">
    <source>
        <dbReference type="SAM" id="MobiDB-lite"/>
    </source>
</evidence>
<feature type="compositionally biased region" description="Low complexity" evidence="1">
    <location>
        <begin position="287"/>
        <end position="296"/>
    </location>
</feature>
<dbReference type="EMBL" id="KZ302084">
    <property type="protein sequence ID" value="PFH47926.1"/>
    <property type="molecule type" value="Genomic_DNA"/>
</dbReference>
<evidence type="ECO:0000256" key="2">
    <source>
        <dbReference type="SAM" id="Phobius"/>
    </source>
</evidence>
<keyword evidence="2" id="KW-0472">Membrane</keyword>
<feature type="transmembrane region" description="Helical" evidence="2">
    <location>
        <begin position="306"/>
        <end position="331"/>
    </location>
</feature>
<evidence type="ECO:0000313" key="4">
    <source>
        <dbReference type="Proteomes" id="UP000242287"/>
    </source>
</evidence>
<evidence type="ECO:0000313" key="3">
    <source>
        <dbReference type="EMBL" id="PFH47926.1"/>
    </source>
</evidence>
<protein>
    <submittedName>
        <fullName evidence="3">Uncharacterized protein</fullName>
    </submittedName>
</protein>
<sequence>MLKVIYDNEDPNVQLSGSWKPLGGETEFNGTTSLTTQPGASAKFTFEGSFVAVYGTVEPVSYTNGTSLITTYSLDGSAPQQYNGTSVASTLTAPTFNQLFYESPVLEDGPHELVVKYEGAGLRFYIDYFLVTPPLRSLSNSSSPTLEMIEDTDSRVTYSDSGWAIDQDKPSTHRATNSGSTATVSFTGTYIAAFGSVNASQGVSDITFSFDDGPPQLPMLPMSVQPQQSILSHQLYFQTPRLQGGKHNLTIRARKSNPDFYLDFFLIEPLSSPTATGASGAGTVPHISGSSGAGESRSGEGRSSEIGGIVGGVVGGTLCLIILGALVFWLWRKQQRKPYNGLGLPIQRLYSPRSAVGSIEPLNMAVASNGGYSMHLSTPISTTCPSSLSISASNDPFSTSTHSSPNTLVSSPWLDPPDYNIPPPAYRKSNYR</sequence>
<keyword evidence="4" id="KW-1185">Reference proteome</keyword>
<dbReference type="AlphaFoldDB" id="A0A2A9NJI4"/>
<keyword evidence="2" id="KW-1133">Transmembrane helix</keyword>
<dbReference type="Gene3D" id="2.60.120.260">
    <property type="entry name" value="Galactose-binding domain-like"/>
    <property type="match status" value="2"/>
</dbReference>
<dbReference type="OrthoDB" id="3265734at2759"/>